<dbReference type="Pfam" id="PF00106">
    <property type="entry name" value="adh_short"/>
    <property type="match status" value="1"/>
</dbReference>
<dbReference type="KEGG" id="nfl:COO91_06777"/>
<gene>
    <name evidence="1" type="ORF">COO91_06777</name>
</gene>
<sequence length="181" mass="20167">MMTKRNSGLICTISSWGSMFYLFKTVYGVGKAACDRLAADMAVELKPHNVASVSIWPGIVGTELFSSFASEMNQTNTTEKNYSFISDRYNWETPLLTGRVIAALAGEPNVMRRTGRVQIVAELAKQYGIVDENGDRPPSLRSLRFVLPAVLPILRKYSWLIPDIKVPWSLLLLNALSSPRI</sequence>
<keyword evidence="2" id="KW-1185">Reference proteome</keyword>
<evidence type="ECO:0008006" key="3">
    <source>
        <dbReference type="Google" id="ProtNLM"/>
    </source>
</evidence>
<proteinExistence type="predicted"/>
<dbReference type="AlphaFoldDB" id="A0A2K8SZ78"/>
<dbReference type="Gene3D" id="3.40.50.720">
    <property type="entry name" value="NAD(P)-binding Rossmann-like Domain"/>
    <property type="match status" value="1"/>
</dbReference>
<dbReference type="SUPFAM" id="SSF51735">
    <property type="entry name" value="NAD(P)-binding Rossmann-fold domains"/>
    <property type="match status" value="1"/>
</dbReference>
<evidence type="ECO:0000313" key="1">
    <source>
        <dbReference type="EMBL" id="AUB40754.1"/>
    </source>
</evidence>
<name>A0A2K8SZ78_9NOSO</name>
<dbReference type="PANTHER" id="PTHR44147">
    <property type="entry name" value="DEHYDROGENASE/REDUCTASE SDR FAMILY MEMBER 1"/>
    <property type="match status" value="1"/>
</dbReference>
<dbReference type="InterPro" id="IPR002347">
    <property type="entry name" value="SDR_fam"/>
</dbReference>
<protein>
    <recommendedName>
        <fullName evidence="3">NAD(P)-dependent dehydrogenase, short-chain alcohol dehydrogenase family</fullName>
    </recommendedName>
</protein>
<organism evidence="1 2">
    <name type="scientific">Nostoc flagelliforme CCNUN1</name>
    <dbReference type="NCBI Taxonomy" id="2038116"/>
    <lineage>
        <taxon>Bacteria</taxon>
        <taxon>Bacillati</taxon>
        <taxon>Cyanobacteriota</taxon>
        <taxon>Cyanophyceae</taxon>
        <taxon>Nostocales</taxon>
        <taxon>Nostocaceae</taxon>
        <taxon>Nostoc</taxon>
    </lineage>
</organism>
<dbReference type="Proteomes" id="UP000232003">
    <property type="component" value="Chromosome"/>
</dbReference>
<dbReference type="EMBL" id="CP024785">
    <property type="protein sequence ID" value="AUB40754.1"/>
    <property type="molecule type" value="Genomic_DNA"/>
</dbReference>
<accession>A0A2K8SZ78</accession>
<dbReference type="InterPro" id="IPR036291">
    <property type="entry name" value="NAD(P)-bd_dom_sf"/>
</dbReference>
<evidence type="ECO:0000313" key="2">
    <source>
        <dbReference type="Proteomes" id="UP000232003"/>
    </source>
</evidence>
<dbReference type="PANTHER" id="PTHR44147:SF2">
    <property type="entry name" value="DEHYDROGENASE_REDUCTASE SDR FAMILY MEMBER 1"/>
    <property type="match status" value="1"/>
</dbReference>
<reference evidence="1 2" key="1">
    <citation type="submission" date="2017-11" db="EMBL/GenBank/DDBJ databases">
        <title>Complete genome of a free-living desiccation-tolerant cyanobacterium and its photosynthetic adaptation to extreme terrestrial habitat.</title>
        <authorList>
            <person name="Shang J."/>
        </authorList>
    </citation>
    <scope>NUCLEOTIDE SEQUENCE [LARGE SCALE GENOMIC DNA]</scope>
    <source>
        <strain evidence="1 2">CCNUN1</strain>
    </source>
</reference>